<dbReference type="InterPro" id="IPR036942">
    <property type="entry name" value="Beta-barrel_TonB_sf"/>
</dbReference>
<evidence type="ECO:0000313" key="19">
    <source>
        <dbReference type="Proteomes" id="UP000264779"/>
    </source>
</evidence>
<keyword evidence="2 11" id="KW-0813">Transport</keyword>
<dbReference type="PROSITE" id="PS52016">
    <property type="entry name" value="TONB_DEPENDENT_REC_3"/>
    <property type="match status" value="1"/>
</dbReference>
<keyword evidence="4" id="KW-0410">Iron transport</keyword>
<evidence type="ECO:0000256" key="4">
    <source>
        <dbReference type="ARBA" id="ARBA00022496"/>
    </source>
</evidence>
<comment type="caution">
    <text evidence="16">The sequence shown here is derived from an EMBL/GenBank/DDBJ whole genome shotgun (WGS) entry which is preliminary data.</text>
</comment>
<dbReference type="GO" id="GO:0009279">
    <property type="term" value="C:cell outer membrane"/>
    <property type="evidence" value="ECO:0007669"/>
    <property type="project" value="UniProtKB-SubCell"/>
</dbReference>
<evidence type="ECO:0000313" key="16">
    <source>
        <dbReference type="EMBL" id="HAW75440.1"/>
    </source>
</evidence>
<reference evidence="18 19" key="1">
    <citation type="journal article" date="2018" name="Nat. Biotechnol.">
        <title>A standardized bacterial taxonomy based on genome phylogeny substantially revises the tree of life.</title>
        <authorList>
            <person name="Parks D.H."/>
            <person name="Chuvochina M."/>
            <person name="Waite D.W."/>
            <person name="Rinke C."/>
            <person name="Skarshewski A."/>
            <person name="Chaumeil P.A."/>
            <person name="Hugenholtz P."/>
        </authorList>
    </citation>
    <scope>NUCLEOTIDE SEQUENCE [LARGE SCALE GENOMIC DNA]</scope>
    <source>
        <strain evidence="17">UBA11621</strain>
        <strain evidence="16">UBA11978</strain>
    </source>
</reference>
<keyword evidence="3 11" id="KW-1134">Transmembrane beta strand</keyword>
<evidence type="ECO:0000256" key="7">
    <source>
        <dbReference type="ARBA" id="ARBA00023065"/>
    </source>
</evidence>
<dbReference type="Proteomes" id="UP000263517">
    <property type="component" value="Unassembled WGS sequence"/>
</dbReference>
<dbReference type="EMBL" id="DONK01000084">
    <property type="protein sequence ID" value="HBU50722.1"/>
    <property type="molecule type" value="Genomic_DNA"/>
</dbReference>
<keyword evidence="7" id="KW-0406">Ion transport</keyword>
<dbReference type="SUPFAM" id="SSF56935">
    <property type="entry name" value="Porins"/>
    <property type="match status" value="1"/>
</dbReference>
<evidence type="ECO:0000256" key="13">
    <source>
        <dbReference type="SAM" id="SignalP"/>
    </source>
</evidence>
<dbReference type="InterPro" id="IPR012910">
    <property type="entry name" value="Plug_dom"/>
</dbReference>
<keyword evidence="8 12" id="KW-0798">TonB box</keyword>
<evidence type="ECO:0000256" key="12">
    <source>
        <dbReference type="RuleBase" id="RU003357"/>
    </source>
</evidence>
<dbReference type="InterPro" id="IPR037066">
    <property type="entry name" value="Plug_dom_sf"/>
</dbReference>
<comment type="subcellular location">
    <subcellularLocation>
        <location evidence="1 11">Cell outer membrane</location>
        <topology evidence="1 11">Multi-pass membrane protein</topology>
    </subcellularLocation>
</comment>
<dbReference type="InterPro" id="IPR000531">
    <property type="entry name" value="Beta-barrel_TonB"/>
</dbReference>
<dbReference type="GO" id="GO:0006826">
    <property type="term" value="P:iron ion transport"/>
    <property type="evidence" value="ECO:0007669"/>
    <property type="project" value="UniProtKB-KW"/>
</dbReference>
<evidence type="ECO:0000313" key="18">
    <source>
        <dbReference type="Proteomes" id="UP000263517"/>
    </source>
</evidence>
<keyword evidence="13" id="KW-0732">Signal</keyword>
<evidence type="ECO:0000256" key="6">
    <source>
        <dbReference type="ARBA" id="ARBA00023004"/>
    </source>
</evidence>
<proteinExistence type="inferred from homology"/>
<dbReference type="AlphaFoldDB" id="A0A350P2C3"/>
<dbReference type="EMBL" id="DNAN01000237">
    <property type="protein sequence ID" value="HAW75440.1"/>
    <property type="molecule type" value="Genomic_DNA"/>
</dbReference>
<keyword evidence="6" id="KW-0408">Iron</keyword>
<protein>
    <submittedName>
        <fullName evidence="16">TonB-dependent receptor</fullName>
    </submittedName>
</protein>
<keyword evidence="16" id="KW-0675">Receptor</keyword>
<dbReference type="InterPro" id="IPR039426">
    <property type="entry name" value="TonB-dep_rcpt-like"/>
</dbReference>
<evidence type="ECO:0000256" key="1">
    <source>
        <dbReference type="ARBA" id="ARBA00004571"/>
    </source>
</evidence>
<evidence type="ECO:0000259" key="14">
    <source>
        <dbReference type="Pfam" id="PF00593"/>
    </source>
</evidence>
<dbReference type="STRING" id="589873.EP12_00520"/>
<dbReference type="Proteomes" id="UP000264779">
    <property type="component" value="Unassembled WGS sequence"/>
</dbReference>
<keyword evidence="9 11" id="KW-0472">Membrane</keyword>
<feature type="domain" description="TonB-dependent receptor-like beta-barrel" evidence="14">
    <location>
        <begin position="316"/>
        <end position="743"/>
    </location>
</feature>
<feature type="signal peptide" evidence="13">
    <location>
        <begin position="1"/>
        <end position="32"/>
    </location>
</feature>
<dbReference type="PANTHER" id="PTHR32552:SF81">
    <property type="entry name" value="TONB-DEPENDENT OUTER MEMBRANE RECEPTOR"/>
    <property type="match status" value="1"/>
</dbReference>
<evidence type="ECO:0000256" key="3">
    <source>
        <dbReference type="ARBA" id="ARBA00022452"/>
    </source>
</evidence>
<comment type="similarity">
    <text evidence="11 12">Belongs to the TonB-dependent receptor family.</text>
</comment>
<keyword evidence="5 11" id="KW-0812">Transmembrane</keyword>
<feature type="domain" description="TonB-dependent receptor plug" evidence="15">
    <location>
        <begin position="53"/>
        <end position="159"/>
    </location>
</feature>
<evidence type="ECO:0000256" key="5">
    <source>
        <dbReference type="ARBA" id="ARBA00022692"/>
    </source>
</evidence>
<dbReference type="Gene3D" id="2.170.130.10">
    <property type="entry name" value="TonB-dependent receptor, plug domain"/>
    <property type="match status" value="1"/>
</dbReference>
<evidence type="ECO:0000313" key="17">
    <source>
        <dbReference type="EMBL" id="HBU50722.1"/>
    </source>
</evidence>
<dbReference type="Pfam" id="PF07715">
    <property type="entry name" value="Plug"/>
    <property type="match status" value="1"/>
</dbReference>
<gene>
    <name evidence="16" type="ORF">DCW74_06855</name>
    <name evidence="17" type="ORF">DEB45_05620</name>
</gene>
<evidence type="ECO:0000256" key="9">
    <source>
        <dbReference type="ARBA" id="ARBA00023136"/>
    </source>
</evidence>
<evidence type="ECO:0000256" key="10">
    <source>
        <dbReference type="ARBA" id="ARBA00023237"/>
    </source>
</evidence>
<sequence>MTKYHEKPKHKMSKTLCAAAIGLALHSSYTLAADSVVLEKITVTSQKREQYINDVSIAVTAFSGEQMDALGFESSTDLIAFTPGVSLAGDIGGQRAIFNIRGVVQNDYADIAEAPVAVYVDGGYLASTQAQTFGLFDISRVEILKGPQGTLFGRNATGGMVNTITAKPTEETEGYAEVTFASFEQKRFEGAFSGSLNENVTGRISVMANKMGNILENIYEDGAEPDTRAGTEGGGEDGYNDDTKAVRGQLNFDLGNNANLLLSANWADSTKSEGPYQVINTTEVKDAAGNVVDVIYAADDPLGCDAIQAGVCVDGNFNGDPYRPVQGGDFNGNIDPDGSGELVNKDFAFDDQNKIESKGLAATYDYEFDAFTFTSVTDWKNFTRVIGLDSDQTASPELIFQSDGDITQFSEELRLNGSTMNMKWVAGFYYLNIDTEYLQGLAASPTGGYLAGEEQNTLADIATDSYSVFGQIDYDLDDDLVLVAGLRLVQENKSLDGQLVQNANLDDRVIEVDDTATPLVDVALENDKFMWSAKLQLDYKPNEDTLLYAGVNRGVKAGNFNAPLGGAFSTYDPEVLLAYEAGAKLTLMDGKAQVNSSVFYYDYEDYQSFSWVNNAGVVFNEQAHFTGAEVEILLNPVDALDIMLGASYTDAVVEDLEVASGIFVDTTPPYTPEWQGSALIRYTWSLDSGSIAAQASGSYQSESFHNARNFTAHTIESHFKADARVTWEDTQGLWSVAAYVNNLTDSDHEIIGFDVSGFYGTTQMSYAKPRTYGITVRRNF</sequence>
<organism evidence="16 18">
    <name type="scientific">Alteromonas australica</name>
    <dbReference type="NCBI Taxonomy" id="589873"/>
    <lineage>
        <taxon>Bacteria</taxon>
        <taxon>Pseudomonadati</taxon>
        <taxon>Pseudomonadota</taxon>
        <taxon>Gammaproteobacteria</taxon>
        <taxon>Alteromonadales</taxon>
        <taxon>Alteromonadaceae</taxon>
        <taxon>Alteromonas/Salinimonas group</taxon>
        <taxon>Alteromonas</taxon>
    </lineage>
</organism>
<name>A0A350P2C3_9ALTE</name>
<dbReference type="PANTHER" id="PTHR32552">
    <property type="entry name" value="FERRICHROME IRON RECEPTOR-RELATED"/>
    <property type="match status" value="1"/>
</dbReference>
<evidence type="ECO:0000259" key="15">
    <source>
        <dbReference type="Pfam" id="PF07715"/>
    </source>
</evidence>
<dbReference type="Pfam" id="PF00593">
    <property type="entry name" value="TonB_dep_Rec_b-barrel"/>
    <property type="match status" value="1"/>
</dbReference>
<evidence type="ECO:0000256" key="8">
    <source>
        <dbReference type="ARBA" id="ARBA00023077"/>
    </source>
</evidence>
<dbReference type="Gene3D" id="2.40.170.20">
    <property type="entry name" value="TonB-dependent receptor, beta-barrel domain"/>
    <property type="match status" value="1"/>
</dbReference>
<evidence type="ECO:0000256" key="11">
    <source>
        <dbReference type="PROSITE-ProRule" id="PRU01360"/>
    </source>
</evidence>
<dbReference type="RefSeq" id="WP_231401223.1">
    <property type="nucleotide sequence ID" value="NZ_CALBIY010000109.1"/>
</dbReference>
<feature type="chain" id="PRO_5036329494" evidence="13">
    <location>
        <begin position="33"/>
        <end position="780"/>
    </location>
</feature>
<evidence type="ECO:0000256" key="2">
    <source>
        <dbReference type="ARBA" id="ARBA00022448"/>
    </source>
</evidence>
<accession>A0A350P2C3</accession>
<keyword evidence="10 11" id="KW-0998">Cell outer membrane</keyword>